<dbReference type="GO" id="GO:0003700">
    <property type="term" value="F:DNA-binding transcription factor activity"/>
    <property type="evidence" value="ECO:0007669"/>
    <property type="project" value="InterPro"/>
</dbReference>
<dbReference type="PANTHER" id="PTHR30419:SF30">
    <property type="entry name" value="LYSR FAMILY TRANSCRIPTIONAL REGULATOR"/>
    <property type="match status" value="1"/>
</dbReference>
<evidence type="ECO:0000256" key="2">
    <source>
        <dbReference type="ARBA" id="ARBA00023015"/>
    </source>
</evidence>
<gene>
    <name evidence="6" type="ORF">SAMN05216296_1929</name>
</gene>
<dbReference type="Pfam" id="PF03466">
    <property type="entry name" value="LysR_substrate"/>
    <property type="match status" value="1"/>
</dbReference>
<dbReference type="AlphaFoldDB" id="A0A1H2FZI3"/>
<dbReference type="STRING" id="364197.SAMN05216296_1929"/>
<proteinExistence type="inferred from homology"/>
<dbReference type="InterPro" id="IPR005119">
    <property type="entry name" value="LysR_subst-bd"/>
</dbReference>
<sequence>MLFNKVRLQHLLSIAEHAHFGRAAAALNISQPALSKSIKSLETDLGFQLLERSRKGTALTVFGELVVRHGALLIQAQSELLRELHLLSDLEIGSLRVALGPYPSVISGYEAAGKVLALYPKLKVSLRVGCWKEVARLVLDREADIGVAELSLVSDDSRFVTELVGQHQGRFLCRPGHPLLGKGAVPMSALFDFPWINTRLPKRCTADFPREPTAAGSFDPRTGEFVPSTEFDTPIQLAKLISNTDAVTFSSLGLVEAELKAGLLVPIPGIALTGNYGFIYLQNRPLSPATLTYMKAIRCVEKAYCLREQRLEKKYQALLQVPDGNQQ</sequence>
<keyword evidence="3" id="KW-0238">DNA-binding</keyword>
<keyword evidence="4" id="KW-0804">Transcription</keyword>
<dbReference type="InterPro" id="IPR036388">
    <property type="entry name" value="WH-like_DNA-bd_sf"/>
</dbReference>
<evidence type="ECO:0000259" key="5">
    <source>
        <dbReference type="PROSITE" id="PS50931"/>
    </source>
</evidence>
<dbReference type="SUPFAM" id="SSF53850">
    <property type="entry name" value="Periplasmic binding protein-like II"/>
    <property type="match status" value="1"/>
</dbReference>
<name>A0A1H2FZI3_9PSED</name>
<evidence type="ECO:0000256" key="3">
    <source>
        <dbReference type="ARBA" id="ARBA00023125"/>
    </source>
</evidence>
<dbReference type="PROSITE" id="PS50931">
    <property type="entry name" value="HTH_LYSR"/>
    <property type="match status" value="1"/>
</dbReference>
<evidence type="ECO:0000313" key="7">
    <source>
        <dbReference type="Proteomes" id="UP000243232"/>
    </source>
</evidence>
<reference evidence="7" key="1">
    <citation type="submission" date="2016-10" db="EMBL/GenBank/DDBJ databases">
        <authorList>
            <person name="Varghese N."/>
            <person name="Submissions S."/>
        </authorList>
    </citation>
    <scope>NUCLEOTIDE SEQUENCE [LARGE SCALE GENOMIC DNA]</scope>
    <source>
        <strain evidence="7">DSM 17875</strain>
    </source>
</reference>
<evidence type="ECO:0000256" key="1">
    <source>
        <dbReference type="ARBA" id="ARBA00009437"/>
    </source>
</evidence>
<comment type="similarity">
    <text evidence="1">Belongs to the LysR transcriptional regulatory family.</text>
</comment>
<dbReference type="GO" id="GO:0005829">
    <property type="term" value="C:cytosol"/>
    <property type="evidence" value="ECO:0007669"/>
    <property type="project" value="TreeGrafter"/>
</dbReference>
<dbReference type="InterPro" id="IPR036390">
    <property type="entry name" value="WH_DNA-bd_sf"/>
</dbReference>
<dbReference type="EMBL" id="LT629785">
    <property type="protein sequence ID" value="SDU12723.1"/>
    <property type="molecule type" value="Genomic_DNA"/>
</dbReference>
<keyword evidence="2" id="KW-0805">Transcription regulation</keyword>
<dbReference type="Gene3D" id="1.10.10.10">
    <property type="entry name" value="Winged helix-like DNA-binding domain superfamily/Winged helix DNA-binding domain"/>
    <property type="match status" value="1"/>
</dbReference>
<evidence type="ECO:0000256" key="4">
    <source>
        <dbReference type="ARBA" id="ARBA00023163"/>
    </source>
</evidence>
<dbReference type="Proteomes" id="UP000243232">
    <property type="component" value="Chromosome I"/>
</dbReference>
<dbReference type="Gene3D" id="3.40.190.290">
    <property type="match status" value="1"/>
</dbReference>
<feature type="domain" description="HTH lysR-type" evidence="5">
    <location>
        <begin position="1"/>
        <end position="60"/>
    </location>
</feature>
<dbReference type="PRINTS" id="PR00039">
    <property type="entry name" value="HTHLYSR"/>
</dbReference>
<dbReference type="Pfam" id="PF00126">
    <property type="entry name" value="HTH_1"/>
    <property type="match status" value="1"/>
</dbReference>
<protein>
    <submittedName>
        <fullName evidence="6">Transcriptional regulator, LysR family</fullName>
    </submittedName>
</protein>
<dbReference type="SUPFAM" id="SSF46785">
    <property type="entry name" value="Winged helix' DNA-binding domain"/>
    <property type="match status" value="1"/>
</dbReference>
<dbReference type="InterPro" id="IPR000847">
    <property type="entry name" value="LysR_HTH_N"/>
</dbReference>
<evidence type="ECO:0000313" key="6">
    <source>
        <dbReference type="EMBL" id="SDU12723.1"/>
    </source>
</evidence>
<keyword evidence="7" id="KW-1185">Reference proteome</keyword>
<dbReference type="OrthoDB" id="8673707at2"/>
<organism evidence="6 7">
    <name type="scientific">Pseudomonas pohangensis</name>
    <dbReference type="NCBI Taxonomy" id="364197"/>
    <lineage>
        <taxon>Bacteria</taxon>
        <taxon>Pseudomonadati</taxon>
        <taxon>Pseudomonadota</taxon>
        <taxon>Gammaproteobacteria</taxon>
        <taxon>Pseudomonadales</taxon>
        <taxon>Pseudomonadaceae</taxon>
        <taxon>Pseudomonas</taxon>
    </lineage>
</organism>
<dbReference type="GO" id="GO:0003677">
    <property type="term" value="F:DNA binding"/>
    <property type="evidence" value="ECO:0007669"/>
    <property type="project" value="UniProtKB-KW"/>
</dbReference>
<accession>A0A1H2FZI3</accession>
<dbReference type="InterPro" id="IPR050950">
    <property type="entry name" value="HTH-type_LysR_regulators"/>
</dbReference>
<dbReference type="PANTHER" id="PTHR30419">
    <property type="entry name" value="HTH-TYPE TRANSCRIPTIONAL REGULATOR YBHD"/>
    <property type="match status" value="1"/>
</dbReference>